<reference evidence="1 2" key="1">
    <citation type="journal article" date="2020" name="Genome Biol. Evol.">
        <title>Comparative genomics of strictly vertically transmitted, feminizing microsporidia endosymbionts of amphipod crustaceans.</title>
        <authorList>
            <person name="Cormier A."/>
            <person name="Chebbi M.A."/>
            <person name="Giraud I."/>
            <person name="Wattier R."/>
            <person name="Teixeira M."/>
            <person name="Gilbert C."/>
            <person name="Rigaud T."/>
            <person name="Cordaux R."/>
        </authorList>
    </citation>
    <scope>NUCLEOTIDE SEQUENCE [LARGE SCALE GENOMIC DNA]</scope>
    <source>
        <strain evidence="1 2">Ou3-Ou53</strain>
    </source>
</reference>
<evidence type="ECO:0000313" key="1">
    <source>
        <dbReference type="EMBL" id="KAF9761522.1"/>
    </source>
</evidence>
<gene>
    <name evidence="1" type="primary">Pnma5_2</name>
    <name evidence="1" type="ORF">NGRA_2587</name>
</gene>
<comment type="caution">
    <text evidence="1">The sequence shown here is derived from an EMBL/GenBank/DDBJ whole genome shotgun (WGS) entry which is preliminary data.</text>
</comment>
<dbReference type="AlphaFoldDB" id="A0A9P6KYA6"/>
<sequence length="171" mass="19137">MNELNPFASDTDFSYSNSNMATATKAINTFAGGADEDILSWLQEVAFVKGVIGASEEDTRKLLLLKLRGVALSWAAEVVVENASNIRLESLIELLKQRFSSQQKTEISLSKFLTSKHPTSREEYTELLKFANDLFKKNYMNITLLTQVVINKSPVEVKALCCIIQHFSNVL</sequence>
<evidence type="ECO:0000313" key="2">
    <source>
        <dbReference type="Proteomes" id="UP000740883"/>
    </source>
</evidence>
<protein>
    <submittedName>
        <fullName evidence="1">Paraneoplastic antigen-like protein 5</fullName>
    </submittedName>
</protein>
<name>A0A9P6KYA6_9MICR</name>
<dbReference type="Proteomes" id="UP000740883">
    <property type="component" value="Unassembled WGS sequence"/>
</dbReference>
<proteinExistence type="predicted"/>
<dbReference type="EMBL" id="SBJO01000316">
    <property type="protein sequence ID" value="KAF9761522.1"/>
    <property type="molecule type" value="Genomic_DNA"/>
</dbReference>
<keyword evidence="2" id="KW-1185">Reference proteome</keyword>
<organism evidence="1 2">
    <name type="scientific">Nosema granulosis</name>
    <dbReference type="NCBI Taxonomy" id="83296"/>
    <lineage>
        <taxon>Eukaryota</taxon>
        <taxon>Fungi</taxon>
        <taxon>Fungi incertae sedis</taxon>
        <taxon>Microsporidia</taxon>
        <taxon>Nosematidae</taxon>
        <taxon>Nosema</taxon>
    </lineage>
</organism>
<accession>A0A9P6KYA6</accession>